<evidence type="ECO:0000313" key="4">
    <source>
        <dbReference type="Proteomes" id="UP000221165"/>
    </source>
</evidence>
<evidence type="ECO:0000313" key="3">
    <source>
        <dbReference type="EMBL" id="PHJ20994.1"/>
    </source>
</evidence>
<feature type="region of interest" description="Disordered" evidence="2">
    <location>
        <begin position="216"/>
        <end position="235"/>
    </location>
</feature>
<dbReference type="RefSeq" id="XP_067922679.1">
    <property type="nucleotide sequence ID" value="XM_068065350.1"/>
</dbReference>
<keyword evidence="4" id="KW-1185">Reference proteome</keyword>
<protein>
    <submittedName>
        <fullName evidence="3">Cyst matrix protein</fullName>
    </submittedName>
</protein>
<dbReference type="GeneID" id="94428561"/>
<feature type="coiled-coil region" evidence="1">
    <location>
        <begin position="120"/>
        <end position="154"/>
    </location>
</feature>
<keyword evidence="1" id="KW-0175">Coiled coil</keyword>
<accession>A0A2C6KYL5</accession>
<evidence type="ECO:0000256" key="1">
    <source>
        <dbReference type="SAM" id="Coils"/>
    </source>
</evidence>
<reference evidence="3 4" key="1">
    <citation type="journal article" date="2017" name="Int. J. Parasitol.">
        <title>The genome of the protozoan parasite Cystoisospora suis and a reverse vaccinology approach to identify vaccine candidates.</title>
        <authorList>
            <person name="Palmieri N."/>
            <person name="Shrestha A."/>
            <person name="Ruttkowski B."/>
            <person name="Beck T."/>
            <person name="Vogl C."/>
            <person name="Tomley F."/>
            <person name="Blake D.P."/>
            <person name="Joachim A."/>
        </authorList>
    </citation>
    <scope>NUCLEOTIDE SEQUENCE [LARGE SCALE GENOMIC DNA]</scope>
    <source>
        <strain evidence="3 4">Wien I</strain>
    </source>
</reference>
<proteinExistence type="predicted"/>
<organism evidence="3 4">
    <name type="scientific">Cystoisospora suis</name>
    <dbReference type="NCBI Taxonomy" id="483139"/>
    <lineage>
        <taxon>Eukaryota</taxon>
        <taxon>Sar</taxon>
        <taxon>Alveolata</taxon>
        <taxon>Apicomplexa</taxon>
        <taxon>Conoidasida</taxon>
        <taxon>Coccidia</taxon>
        <taxon>Eucoccidiorida</taxon>
        <taxon>Eimeriorina</taxon>
        <taxon>Sarcocystidae</taxon>
        <taxon>Cystoisospora</taxon>
    </lineage>
</organism>
<dbReference type="OrthoDB" id="331728at2759"/>
<name>A0A2C6KYL5_9APIC</name>
<dbReference type="Proteomes" id="UP000221165">
    <property type="component" value="Unassembled WGS sequence"/>
</dbReference>
<gene>
    <name evidence="3" type="ORF">CSUI_005171</name>
</gene>
<sequence>MVVSYQLSGMVLPKIYVAAAACLLAAAGVRSAADESRCVGGVDRFSGFPCVETGESRSGGAGSISSEGAYRLREPGGTAVPGCTSVLRKRRRSRESQNMRVAHLGILLKRWGTQRVRVQLTFASRKLEMVKEAYEDATAKLEDAKAAAVEAASAARLGRRMYDFLQQKRRALAAALKKMDVKRKLLEIDQLLKLSRALKEIGDRIGRCEVTVIAPRPAERPPEEEGRPEKSQVFGSMVEDKSRVLEEEATLLSKLLGREAVAERFKKIEDDLQQGAKRVEAKVQELRGAVERAAAKTKDEIEAVSAEAGRELKQGAAGLRRAASEALSKSHQALIDVVKALQRSLLEEQAKRLVEAAKEEVAKEVGEKAAGSGIDAAVSGVGEDAAGKR</sequence>
<comment type="caution">
    <text evidence="3">The sequence shown here is derived from an EMBL/GenBank/DDBJ whole genome shotgun (WGS) entry which is preliminary data.</text>
</comment>
<dbReference type="EMBL" id="MIGC01002484">
    <property type="protein sequence ID" value="PHJ20994.1"/>
    <property type="molecule type" value="Genomic_DNA"/>
</dbReference>
<evidence type="ECO:0000256" key="2">
    <source>
        <dbReference type="SAM" id="MobiDB-lite"/>
    </source>
</evidence>
<dbReference type="VEuPathDB" id="ToxoDB:CSUI_005171"/>
<dbReference type="AlphaFoldDB" id="A0A2C6KYL5"/>
<feature type="compositionally biased region" description="Basic and acidic residues" evidence="2">
    <location>
        <begin position="217"/>
        <end position="230"/>
    </location>
</feature>
<feature type="coiled-coil region" evidence="1">
    <location>
        <begin position="269"/>
        <end position="296"/>
    </location>
</feature>